<dbReference type="Proteomes" id="UP001595823">
    <property type="component" value="Unassembled WGS sequence"/>
</dbReference>
<evidence type="ECO:0000313" key="1">
    <source>
        <dbReference type="EMBL" id="MFC4337009.1"/>
    </source>
</evidence>
<reference evidence="2" key="1">
    <citation type="journal article" date="2019" name="Int. J. Syst. Evol. Microbiol.">
        <title>The Global Catalogue of Microorganisms (GCM) 10K type strain sequencing project: providing services to taxonomists for standard genome sequencing and annotation.</title>
        <authorList>
            <consortium name="The Broad Institute Genomics Platform"/>
            <consortium name="The Broad Institute Genome Sequencing Center for Infectious Disease"/>
            <person name="Wu L."/>
            <person name="Ma J."/>
        </authorList>
    </citation>
    <scope>NUCLEOTIDE SEQUENCE [LARGE SCALE GENOMIC DNA]</scope>
    <source>
        <strain evidence="2">IBRC-M 10908</strain>
    </source>
</reference>
<organism evidence="1 2">
    <name type="scientific">Salininema proteolyticum</name>
    <dbReference type="NCBI Taxonomy" id="1607685"/>
    <lineage>
        <taxon>Bacteria</taxon>
        <taxon>Bacillati</taxon>
        <taxon>Actinomycetota</taxon>
        <taxon>Actinomycetes</taxon>
        <taxon>Glycomycetales</taxon>
        <taxon>Glycomycetaceae</taxon>
        <taxon>Salininema</taxon>
    </lineage>
</organism>
<evidence type="ECO:0000313" key="2">
    <source>
        <dbReference type="Proteomes" id="UP001595823"/>
    </source>
</evidence>
<dbReference type="RefSeq" id="WP_380623522.1">
    <property type="nucleotide sequence ID" value="NZ_JBHSDK010000027.1"/>
</dbReference>
<comment type="caution">
    <text evidence="1">The sequence shown here is derived from an EMBL/GenBank/DDBJ whole genome shotgun (WGS) entry which is preliminary data.</text>
</comment>
<dbReference type="Gene3D" id="1.25.10.10">
    <property type="entry name" value="Leucine-rich Repeat Variant"/>
    <property type="match status" value="1"/>
</dbReference>
<proteinExistence type="predicted"/>
<dbReference type="EMBL" id="JBHSDK010000027">
    <property type="protein sequence ID" value="MFC4337009.1"/>
    <property type="molecule type" value="Genomic_DNA"/>
</dbReference>
<dbReference type="InterPro" id="IPR016024">
    <property type="entry name" value="ARM-type_fold"/>
</dbReference>
<keyword evidence="2" id="KW-1185">Reference proteome</keyword>
<evidence type="ECO:0008006" key="3">
    <source>
        <dbReference type="Google" id="ProtNLM"/>
    </source>
</evidence>
<accession>A0ABV8U2M2</accession>
<gene>
    <name evidence="1" type="ORF">ACFPET_17540</name>
</gene>
<protein>
    <recommendedName>
        <fullName evidence="3">HEAT repeat protein</fullName>
    </recommendedName>
</protein>
<dbReference type="InterPro" id="IPR011989">
    <property type="entry name" value="ARM-like"/>
</dbReference>
<sequence>MFSELHSINWASLNHAYGPADDLPAMLEGLSSPDESVRDQAVTALHISVHHQGDVCKATVEALPFLFDIAAEPTSPGRVDVIYLLVSIGRHAVDGVAHGYTMHETAYAAAVTALHDRVDVFQA</sequence>
<dbReference type="SUPFAM" id="SSF48371">
    <property type="entry name" value="ARM repeat"/>
    <property type="match status" value="1"/>
</dbReference>
<name>A0ABV8U2M2_9ACTN</name>